<dbReference type="EMBL" id="RBZM01000004">
    <property type="protein sequence ID" value="RKP55403.1"/>
    <property type="molecule type" value="Genomic_DNA"/>
</dbReference>
<evidence type="ECO:0000313" key="2">
    <source>
        <dbReference type="Proteomes" id="UP000282076"/>
    </source>
</evidence>
<accession>A0A494Y1X5</accession>
<dbReference type="Proteomes" id="UP000282076">
    <property type="component" value="Unassembled WGS sequence"/>
</dbReference>
<comment type="caution">
    <text evidence="1">The sequence shown here is derived from an EMBL/GenBank/DDBJ whole genome shotgun (WGS) entry which is preliminary data.</text>
</comment>
<dbReference type="AlphaFoldDB" id="A0A494Y1X5"/>
<keyword evidence="2" id="KW-1185">Reference proteome</keyword>
<name>A0A494Y1X5_9BACL</name>
<protein>
    <submittedName>
        <fullName evidence="1">Uncharacterized protein</fullName>
    </submittedName>
</protein>
<sequence length="89" mass="10164">MLKVTIPRSQILNKFLKSPRNIGTHNPKKNNVHEKPNLILLVTPDGCRKVIFKISPLIFPIGWGIGLNMNDIILHQSTQFGDMWENFSV</sequence>
<reference evidence="1 2" key="1">
    <citation type="submission" date="2018-10" db="EMBL/GenBank/DDBJ databases">
        <title>Cohnella sp. M2MS4P-1, whole genome shotgun sequence.</title>
        <authorList>
            <person name="Tuo L."/>
        </authorList>
    </citation>
    <scope>NUCLEOTIDE SEQUENCE [LARGE SCALE GENOMIC DNA]</scope>
    <source>
        <strain evidence="1 2">M2MS4P-1</strain>
    </source>
</reference>
<proteinExistence type="predicted"/>
<evidence type="ECO:0000313" key="1">
    <source>
        <dbReference type="EMBL" id="RKP55403.1"/>
    </source>
</evidence>
<gene>
    <name evidence="1" type="ORF">D7Z26_09435</name>
</gene>
<organism evidence="1 2">
    <name type="scientific">Cohnella endophytica</name>
    <dbReference type="NCBI Taxonomy" id="2419778"/>
    <lineage>
        <taxon>Bacteria</taxon>
        <taxon>Bacillati</taxon>
        <taxon>Bacillota</taxon>
        <taxon>Bacilli</taxon>
        <taxon>Bacillales</taxon>
        <taxon>Paenibacillaceae</taxon>
        <taxon>Cohnella</taxon>
    </lineage>
</organism>